<reference evidence="3" key="1">
    <citation type="submission" date="2017-04" db="EMBL/GenBank/DDBJ databases">
        <title>Population genomics of picophytoplankton unveils novel chromosome hypervariability.</title>
        <authorList>
            <consortium name="DOE Joint Genome Institute"/>
            <person name="Blanc-Mathieu R."/>
            <person name="Krasovec M."/>
            <person name="Hebrard M."/>
            <person name="Yau S."/>
            <person name="Desgranges E."/>
            <person name="Martin J."/>
            <person name="Schackwitz W."/>
            <person name="Kuo A."/>
            <person name="Salin G."/>
            <person name="Donnadieu C."/>
            <person name="Desdevises Y."/>
            <person name="Sanchez-Ferandin S."/>
            <person name="Moreau H."/>
            <person name="Rivals E."/>
            <person name="Grigoriev I.V."/>
            <person name="Grimsley N."/>
            <person name="Eyre-Walker A."/>
            <person name="Piganeau G."/>
        </authorList>
    </citation>
    <scope>NUCLEOTIDE SEQUENCE [LARGE SCALE GENOMIC DNA]</scope>
    <source>
        <strain evidence="3">RCC 1115</strain>
    </source>
</reference>
<sequence length="359" mass="37975">MLARACKRAHAVARPRLHRFVRLATNDADAPLPAVLEIKTPSELDGVVPRSHVQAIVFDFYADWCGPCKTLAPALERAVKAHWPKAALVKLNADAQELAPVMEQLRISSLPTVMGMSRGRFVDQFRGAIPESDVVKFVDNLVKDLGIDDGEDGADDDAKGADVEDSEGATAAALEATFGGGCGVLGDAATRERLTSALSNVVNDRNVGPELKSRAFAASAMLALRGDPADLAAARELIAHGRALVNGFPEPKELAAAEARVDIADDIATIEGIDDVDARRKAHEDSPKEFASVRAYALALYAKGDMAGACEVALRSVKPAFGSSREDGKNLVVKLVGACAPGDPLAEATRRKLASSFFL</sequence>
<comment type="similarity">
    <text evidence="1">Belongs to the thioredoxin family.</text>
</comment>
<proteinExistence type="inferred from homology"/>
<dbReference type="AlphaFoldDB" id="A0A1Y5I1R4"/>
<dbReference type="InterPro" id="IPR011990">
    <property type="entry name" value="TPR-like_helical_dom_sf"/>
</dbReference>
<protein>
    <submittedName>
        <fullName evidence="3">Thioredoxin-related:Thioredoxin domain 2</fullName>
    </submittedName>
</protein>
<dbReference type="Gene3D" id="1.25.40.10">
    <property type="entry name" value="Tetratricopeptide repeat domain"/>
    <property type="match status" value="1"/>
</dbReference>
<dbReference type="GO" id="GO:0005739">
    <property type="term" value="C:mitochondrion"/>
    <property type="evidence" value="ECO:0007669"/>
    <property type="project" value="TreeGrafter"/>
</dbReference>
<gene>
    <name evidence="3" type="ORF">BE221DRAFT_80679</name>
</gene>
<dbReference type="GO" id="GO:0006950">
    <property type="term" value="P:response to stress"/>
    <property type="evidence" value="ECO:0007669"/>
    <property type="project" value="UniProtKB-ARBA"/>
</dbReference>
<dbReference type="Gene3D" id="3.40.30.10">
    <property type="entry name" value="Glutaredoxin"/>
    <property type="match status" value="1"/>
</dbReference>
<dbReference type="Pfam" id="PF00085">
    <property type="entry name" value="Thioredoxin"/>
    <property type="match status" value="1"/>
</dbReference>
<dbReference type="PANTHER" id="PTHR43601:SF3">
    <property type="entry name" value="THIOREDOXIN, MITOCHONDRIAL"/>
    <property type="match status" value="1"/>
</dbReference>
<evidence type="ECO:0000313" key="3">
    <source>
        <dbReference type="EMBL" id="OUS43450.1"/>
    </source>
</evidence>
<dbReference type="PROSITE" id="PS51352">
    <property type="entry name" value="THIOREDOXIN_2"/>
    <property type="match status" value="1"/>
</dbReference>
<dbReference type="Pfam" id="PF14561">
    <property type="entry name" value="TPR_20"/>
    <property type="match status" value="1"/>
</dbReference>
<organism evidence="3">
    <name type="scientific">Ostreococcus tauri</name>
    <name type="common">Marine green alga</name>
    <dbReference type="NCBI Taxonomy" id="70448"/>
    <lineage>
        <taxon>Eukaryota</taxon>
        <taxon>Viridiplantae</taxon>
        <taxon>Chlorophyta</taxon>
        <taxon>Mamiellophyceae</taxon>
        <taxon>Mamiellales</taxon>
        <taxon>Bathycoccaceae</taxon>
        <taxon>Ostreococcus</taxon>
    </lineage>
</organism>
<dbReference type="Proteomes" id="UP000195557">
    <property type="component" value="Unassembled WGS sequence"/>
</dbReference>
<evidence type="ECO:0000259" key="2">
    <source>
        <dbReference type="PROSITE" id="PS51352"/>
    </source>
</evidence>
<name>A0A1Y5I1R4_OSTTA</name>
<dbReference type="EMBL" id="KZ155832">
    <property type="protein sequence ID" value="OUS43450.1"/>
    <property type="molecule type" value="Genomic_DNA"/>
</dbReference>
<dbReference type="InterPro" id="IPR013766">
    <property type="entry name" value="Thioredoxin_domain"/>
</dbReference>
<accession>A0A1Y5I1R4</accession>
<dbReference type="SUPFAM" id="SSF52833">
    <property type="entry name" value="Thioredoxin-like"/>
    <property type="match status" value="1"/>
</dbReference>
<dbReference type="InterPro" id="IPR036249">
    <property type="entry name" value="Thioredoxin-like_sf"/>
</dbReference>
<dbReference type="CDD" id="cd02947">
    <property type="entry name" value="TRX_family"/>
    <property type="match status" value="1"/>
</dbReference>
<feature type="domain" description="Thioredoxin" evidence="2">
    <location>
        <begin position="21"/>
        <end position="143"/>
    </location>
</feature>
<dbReference type="GO" id="GO:0045454">
    <property type="term" value="P:cell redox homeostasis"/>
    <property type="evidence" value="ECO:0007669"/>
    <property type="project" value="TreeGrafter"/>
</dbReference>
<evidence type="ECO:0000256" key="1">
    <source>
        <dbReference type="ARBA" id="ARBA00008987"/>
    </source>
</evidence>
<dbReference type="PANTHER" id="PTHR43601">
    <property type="entry name" value="THIOREDOXIN, MITOCHONDRIAL"/>
    <property type="match status" value="1"/>
</dbReference>
<dbReference type="eggNOG" id="KOG0907">
    <property type="taxonomic scope" value="Eukaryota"/>
</dbReference>